<dbReference type="CDD" id="cd02644">
    <property type="entry name" value="R3H_jag"/>
    <property type="match status" value="1"/>
</dbReference>
<dbReference type="InterPro" id="IPR039247">
    <property type="entry name" value="KhpB"/>
</dbReference>
<dbReference type="Pfam" id="PF13083">
    <property type="entry name" value="KH_KhpA-B"/>
    <property type="match status" value="1"/>
</dbReference>
<dbReference type="SMART" id="SM00393">
    <property type="entry name" value="R3H"/>
    <property type="match status" value="1"/>
</dbReference>
<evidence type="ECO:0000313" key="3">
    <source>
        <dbReference type="Proteomes" id="UP000253805"/>
    </source>
</evidence>
<dbReference type="InterPro" id="IPR034079">
    <property type="entry name" value="R3H_KhpB"/>
</dbReference>
<dbReference type="InterPro" id="IPR038008">
    <property type="entry name" value="Jag_KH"/>
</dbReference>
<dbReference type="AlphaFoldDB" id="A0A369P6D8"/>
<dbReference type="PANTHER" id="PTHR35800">
    <property type="entry name" value="PROTEIN JAG"/>
    <property type="match status" value="1"/>
</dbReference>
<keyword evidence="2" id="KW-0238">DNA-binding</keyword>
<dbReference type="GO" id="GO:0003677">
    <property type="term" value="F:DNA binding"/>
    <property type="evidence" value="ECO:0007669"/>
    <property type="project" value="UniProtKB-KW"/>
</dbReference>
<dbReference type="PROSITE" id="PS51061">
    <property type="entry name" value="R3H"/>
    <property type="match status" value="1"/>
</dbReference>
<comment type="caution">
    <text evidence="2">The sequence shown here is derived from an EMBL/GenBank/DDBJ whole genome shotgun (WGS) entry which is preliminary data.</text>
</comment>
<dbReference type="CDD" id="cd02414">
    <property type="entry name" value="KH-II_Jag"/>
    <property type="match status" value="1"/>
</dbReference>
<dbReference type="GO" id="GO:0003723">
    <property type="term" value="F:RNA binding"/>
    <property type="evidence" value="ECO:0007669"/>
    <property type="project" value="InterPro"/>
</dbReference>
<protein>
    <submittedName>
        <fullName evidence="2">Single-stranded DNA-binding protein</fullName>
    </submittedName>
</protein>
<gene>
    <name evidence="2" type="ORF">C1850_09395</name>
</gene>
<accession>A0A369P6D8</accession>
<reference evidence="2 3" key="1">
    <citation type="journal article" date="2018" name="Elife">
        <title>Discovery and characterization of a prevalent human gut bacterial enzyme sufficient for the inactivation of a family of plant toxins.</title>
        <authorList>
            <person name="Koppel N."/>
            <person name="Bisanz J.E."/>
            <person name="Pandelia M.E."/>
            <person name="Turnbaugh P.J."/>
            <person name="Balskus E.P."/>
        </authorList>
    </citation>
    <scope>NUCLEOTIDE SEQUENCE [LARGE SCALE GENOMIC DNA]</scope>
    <source>
        <strain evidence="2 3">OB21 GAM 11</strain>
    </source>
</reference>
<dbReference type="RefSeq" id="WP_114538848.1">
    <property type="nucleotide sequence ID" value="NZ_DBGDPA010000003.1"/>
</dbReference>
<evidence type="ECO:0000256" key="1">
    <source>
        <dbReference type="SAM" id="MobiDB-lite"/>
    </source>
</evidence>
<dbReference type="Gene3D" id="3.30.1370.50">
    <property type="entry name" value="R3H-like domain"/>
    <property type="match status" value="1"/>
</dbReference>
<dbReference type="InterPro" id="IPR001374">
    <property type="entry name" value="R3H_dom"/>
</dbReference>
<dbReference type="Gene3D" id="3.30.300.20">
    <property type="match status" value="1"/>
</dbReference>
<feature type="compositionally biased region" description="Acidic residues" evidence="1">
    <location>
        <begin position="1"/>
        <end position="18"/>
    </location>
</feature>
<organism evidence="2 3">
    <name type="scientific">Adlercreutzia equolifaciens subsp. celatus</name>
    <dbReference type="NCBI Taxonomy" id="394340"/>
    <lineage>
        <taxon>Bacteria</taxon>
        <taxon>Bacillati</taxon>
        <taxon>Actinomycetota</taxon>
        <taxon>Coriobacteriia</taxon>
        <taxon>Eggerthellales</taxon>
        <taxon>Eggerthellaceae</taxon>
        <taxon>Adlercreutzia</taxon>
    </lineage>
</organism>
<sequence>MTEEFEDMIEEVEDEVVEESQSSADPINTEEVVEEDELIVTDEMLDTIADTAIAALQDILQYFNVGEVTIDEYEGDEGELILDISGKDMAVLIGRHGKTLDALQFIVSMITVRTIGFRYPVIVDVEGYKNRQRQKLESIAHSSANRAASQHRKVGLRPMTPYERRIIHIALRDDDRVETVSEGEGPSRHVVVVPL</sequence>
<name>A0A369P6D8_9ACTN</name>
<dbReference type="PANTHER" id="PTHR35800:SF1">
    <property type="entry name" value="RNA-BINDING PROTEIN KHPB"/>
    <property type="match status" value="1"/>
</dbReference>
<dbReference type="SUPFAM" id="SSF82708">
    <property type="entry name" value="R3H domain"/>
    <property type="match status" value="1"/>
</dbReference>
<evidence type="ECO:0000313" key="2">
    <source>
        <dbReference type="EMBL" id="RDC42635.1"/>
    </source>
</evidence>
<proteinExistence type="predicted"/>
<dbReference type="InterPro" id="IPR036867">
    <property type="entry name" value="R3H_dom_sf"/>
</dbReference>
<dbReference type="EMBL" id="PPUT01000026">
    <property type="protein sequence ID" value="RDC42635.1"/>
    <property type="molecule type" value="Genomic_DNA"/>
</dbReference>
<dbReference type="InterPro" id="IPR015946">
    <property type="entry name" value="KH_dom-like_a/b"/>
</dbReference>
<feature type="region of interest" description="Disordered" evidence="1">
    <location>
        <begin position="1"/>
        <end position="28"/>
    </location>
</feature>
<dbReference type="Proteomes" id="UP000253805">
    <property type="component" value="Unassembled WGS sequence"/>
</dbReference>
<dbReference type="Pfam" id="PF01424">
    <property type="entry name" value="R3H"/>
    <property type="match status" value="1"/>
</dbReference>